<dbReference type="GO" id="GO:0003700">
    <property type="term" value="F:DNA-binding transcription factor activity"/>
    <property type="evidence" value="ECO:0007669"/>
    <property type="project" value="InterPro"/>
</dbReference>
<keyword evidence="5 9" id="KW-0371">Homeobox</keyword>
<evidence type="ECO:0000256" key="3">
    <source>
        <dbReference type="ARBA" id="ARBA00023015"/>
    </source>
</evidence>
<evidence type="ECO:0000256" key="9">
    <source>
        <dbReference type="PROSITE-ProRule" id="PRU00108"/>
    </source>
</evidence>
<name>A0A1Z5RFT4_SORBI</name>
<dbReference type="PANTHER" id="PTHR47716:SF1">
    <property type="entry name" value="WUSCHEL-RELATED HOMEOBOX 4"/>
    <property type="match status" value="1"/>
</dbReference>
<sequence length="245" mass="26993">MRLHHLHVAYLDKAAAGSPPPSSPPSISLVASQSSSAAIPLALQQYCLRPLAPKISFPEARKMVVLPEFARVRNASSRLLNCTVQVPTAGGTTRWNPSPDQIRVLEMLYRGGMRTPNSFQIEQITEELGKYGRIEGKNVFYWFQNHKARERQKQKRAALLTLSTTATSTLLPLSPAAAETKDGVETKKEEACEDASSRKRRCRTWDGDVVHGGGGDDAAKEVADDYYTDDVTLELFPLRPQGKAS</sequence>
<evidence type="ECO:0000256" key="10">
    <source>
        <dbReference type="RuleBase" id="RU000682"/>
    </source>
</evidence>
<evidence type="ECO:0000256" key="6">
    <source>
        <dbReference type="ARBA" id="ARBA00023163"/>
    </source>
</evidence>
<dbReference type="PROSITE" id="PS50071">
    <property type="entry name" value="HOMEOBOX_2"/>
    <property type="match status" value="1"/>
</dbReference>
<dbReference type="FunCoup" id="A0A1Z5RFT4">
    <property type="interactions" value="944"/>
</dbReference>
<dbReference type="GO" id="GO:0051301">
    <property type="term" value="P:cell division"/>
    <property type="evidence" value="ECO:0007669"/>
    <property type="project" value="InterPro"/>
</dbReference>
<evidence type="ECO:0000256" key="8">
    <source>
        <dbReference type="ARBA" id="ARBA00024040"/>
    </source>
</evidence>
<dbReference type="Gramene" id="OQU82449">
    <property type="protein sequence ID" value="OQU82449"/>
    <property type="gene ID" value="SORBI_3006G241000"/>
</dbReference>
<comment type="subcellular location">
    <subcellularLocation>
        <location evidence="1 9 10">Nucleus</location>
    </subcellularLocation>
</comment>
<dbReference type="GO" id="GO:0010067">
    <property type="term" value="P:procambium histogenesis"/>
    <property type="evidence" value="ECO:0007669"/>
    <property type="project" value="InterPro"/>
</dbReference>
<keyword evidence="6" id="KW-0804">Transcription</keyword>
<dbReference type="OrthoDB" id="768142at2759"/>
<dbReference type="SMR" id="A0A1Z5RFT4"/>
<keyword evidence="13" id="KW-1185">Reference proteome</keyword>
<dbReference type="AlphaFoldDB" id="A0A1Z5RFT4"/>
<evidence type="ECO:0000256" key="2">
    <source>
        <dbReference type="ARBA" id="ARBA00022473"/>
    </source>
</evidence>
<dbReference type="KEGG" id="sbi:8068486"/>
<dbReference type="eggNOG" id="ENOG502R34Q">
    <property type="taxonomic scope" value="Eukaryota"/>
</dbReference>
<dbReference type="InterPro" id="IPR044186">
    <property type="entry name" value="WOX4"/>
</dbReference>
<reference evidence="13" key="2">
    <citation type="journal article" date="2018" name="Plant J.">
        <title>The Sorghum bicolor reference genome: improved assembly, gene annotations, a transcriptome atlas, and signatures of genome organization.</title>
        <authorList>
            <person name="McCormick R.F."/>
            <person name="Truong S.K."/>
            <person name="Sreedasyam A."/>
            <person name="Jenkins J."/>
            <person name="Shu S."/>
            <person name="Sims D."/>
            <person name="Kennedy M."/>
            <person name="Amirebrahimi M."/>
            <person name="Weers B.D."/>
            <person name="McKinley B."/>
            <person name="Mattison A."/>
            <person name="Morishige D.T."/>
            <person name="Grimwood J."/>
            <person name="Schmutz J."/>
            <person name="Mullet J.E."/>
        </authorList>
    </citation>
    <scope>NUCLEOTIDE SEQUENCE [LARGE SCALE GENOMIC DNA]</scope>
    <source>
        <strain evidence="13">cv. BTx623</strain>
    </source>
</reference>
<dbReference type="EMBL" id="CM000765">
    <property type="protein sequence ID" value="OQU82449.1"/>
    <property type="molecule type" value="Genomic_DNA"/>
</dbReference>
<evidence type="ECO:0000256" key="5">
    <source>
        <dbReference type="ARBA" id="ARBA00023155"/>
    </source>
</evidence>
<evidence type="ECO:0000256" key="4">
    <source>
        <dbReference type="ARBA" id="ARBA00023125"/>
    </source>
</evidence>
<dbReference type="GO" id="GO:0010087">
    <property type="term" value="P:phloem or xylem histogenesis"/>
    <property type="evidence" value="ECO:0007669"/>
    <property type="project" value="InterPro"/>
</dbReference>
<dbReference type="InterPro" id="IPR001356">
    <property type="entry name" value="HD"/>
</dbReference>
<evidence type="ECO:0000313" key="12">
    <source>
        <dbReference type="EMBL" id="OQU82449.1"/>
    </source>
</evidence>
<feature type="DNA-binding region" description="Homeobox" evidence="9">
    <location>
        <begin position="90"/>
        <end position="154"/>
    </location>
</feature>
<dbReference type="SMART" id="SM00389">
    <property type="entry name" value="HOX"/>
    <property type="match status" value="1"/>
</dbReference>
<organism evidence="12 13">
    <name type="scientific">Sorghum bicolor</name>
    <name type="common">Sorghum</name>
    <name type="synonym">Sorghum vulgare</name>
    <dbReference type="NCBI Taxonomy" id="4558"/>
    <lineage>
        <taxon>Eukaryota</taxon>
        <taxon>Viridiplantae</taxon>
        <taxon>Streptophyta</taxon>
        <taxon>Embryophyta</taxon>
        <taxon>Tracheophyta</taxon>
        <taxon>Spermatophyta</taxon>
        <taxon>Magnoliopsida</taxon>
        <taxon>Liliopsida</taxon>
        <taxon>Poales</taxon>
        <taxon>Poaceae</taxon>
        <taxon>PACMAD clade</taxon>
        <taxon>Panicoideae</taxon>
        <taxon>Andropogonodae</taxon>
        <taxon>Andropogoneae</taxon>
        <taxon>Sorghinae</taxon>
        <taxon>Sorghum</taxon>
    </lineage>
</organism>
<evidence type="ECO:0000313" key="13">
    <source>
        <dbReference type="Proteomes" id="UP000000768"/>
    </source>
</evidence>
<dbReference type="STRING" id="4558.A0A1Z5RFT4"/>
<dbReference type="GO" id="GO:0009888">
    <property type="term" value="P:tissue development"/>
    <property type="evidence" value="ECO:0000318"/>
    <property type="project" value="GO_Central"/>
</dbReference>
<gene>
    <name evidence="12" type="ORF">SORBI_3006G241000</name>
</gene>
<keyword evidence="7 9" id="KW-0539">Nucleus</keyword>
<evidence type="ECO:0000256" key="7">
    <source>
        <dbReference type="ARBA" id="ARBA00023242"/>
    </source>
</evidence>
<protein>
    <recommendedName>
        <fullName evidence="11">Homeobox domain-containing protein</fullName>
    </recommendedName>
</protein>
<dbReference type="FunFam" id="1.10.10.60:FF:000146">
    <property type="entry name" value="WUSCHEL-related homeobox 4"/>
    <property type="match status" value="1"/>
</dbReference>
<reference evidence="12 13" key="1">
    <citation type="journal article" date="2009" name="Nature">
        <title>The Sorghum bicolor genome and the diversification of grasses.</title>
        <authorList>
            <person name="Paterson A.H."/>
            <person name="Bowers J.E."/>
            <person name="Bruggmann R."/>
            <person name="Dubchak I."/>
            <person name="Grimwood J."/>
            <person name="Gundlach H."/>
            <person name="Haberer G."/>
            <person name="Hellsten U."/>
            <person name="Mitros T."/>
            <person name="Poliakov A."/>
            <person name="Schmutz J."/>
            <person name="Spannagl M."/>
            <person name="Tang H."/>
            <person name="Wang X."/>
            <person name="Wicker T."/>
            <person name="Bharti A.K."/>
            <person name="Chapman J."/>
            <person name="Feltus F.A."/>
            <person name="Gowik U."/>
            <person name="Grigoriev I.V."/>
            <person name="Lyons E."/>
            <person name="Maher C.A."/>
            <person name="Martis M."/>
            <person name="Narechania A."/>
            <person name="Otillar R.P."/>
            <person name="Penning B.W."/>
            <person name="Salamov A.A."/>
            <person name="Wang Y."/>
            <person name="Zhang L."/>
            <person name="Carpita N.C."/>
            <person name="Freeling M."/>
            <person name="Gingle A.R."/>
            <person name="Hash C.T."/>
            <person name="Keller B."/>
            <person name="Klein P."/>
            <person name="Kresovich S."/>
            <person name="McCann M.C."/>
            <person name="Ming R."/>
            <person name="Peterson D.G."/>
            <person name="Mehboob-ur-Rahman"/>
            <person name="Ware D."/>
            <person name="Westhoff P."/>
            <person name="Mayer K.F."/>
            <person name="Messing J."/>
            <person name="Rokhsar D.S."/>
        </authorList>
    </citation>
    <scope>NUCLEOTIDE SEQUENCE [LARGE SCALE GENOMIC DNA]</scope>
    <source>
        <strain evidence="13">cv. BTx623</strain>
    </source>
</reference>
<dbReference type="OMA" id="QYCLRPL"/>
<comment type="similarity">
    <text evidence="8">Belongs to the WUS homeobox family.</text>
</comment>
<dbReference type="InterPro" id="IPR009057">
    <property type="entry name" value="Homeodomain-like_sf"/>
</dbReference>
<dbReference type="Proteomes" id="UP000000768">
    <property type="component" value="Chromosome 6"/>
</dbReference>
<dbReference type="PANTHER" id="PTHR47716">
    <property type="entry name" value="WUSCHEL-RELATED HOMEOBOX 4"/>
    <property type="match status" value="1"/>
</dbReference>
<accession>A0A1Z5RFT4</accession>
<dbReference type="SUPFAM" id="SSF46689">
    <property type="entry name" value="Homeodomain-like"/>
    <property type="match status" value="1"/>
</dbReference>
<keyword evidence="4 9" id="KW-0238">DNA-binding</keyword>
<dbReference type="GO" id="GO:0003677">
    <property type="term" value="F:DNA binding"/>
    <property type="evidence" value="ECO:0007669"/>
    <property type="project" value="UniProtKB-UniRule"/>
</dbReference>
<dbReference type="InParanoid" id="A0A1Z5RFT4"/>
<feature type="domain" description="Homeobox" evidence="11">
    <location>
        <begin position="88"/>
        <end position="153"/>
    </location>
</feature>
<dbReference type="Gene3D" id="1.10.10.60">
    <property type="entry name" value="Homeodomain-like"/>
    <property type="match status" value="1"/>
</dbReference>
<evidence type="ECO:0000259" key="11">
    <source>
        <dbReference type="PROSITE" id="PS50071"/>
    </source>
</evidence>
<proteinExistence type="inferred from homology"/>
<dbReference type="CDD" id="cd00086">
    <property type="entry name" value="homeodomain"/>
    <property type="match status" value="1"/>
</dbReference>
<dbReference type="GO" id="GO:0005634">
    <property type="term" value="C:nucleus"/>
    <property type="evidence" value="ECO:0000318"/>
    <property type="project" value="GO_Central"/>
</dbReference>
<dbReference type="Pfam" id="PF00046">
    <property type="entry name" value="Homeodomain"/>
    <property type="match status" value="1"/>
</dbReference>
<keyword evidence="2" id="KW-0217">Developmental protein</keyword>
<keyword evidence="3" id="KW-0805">Transcription regulation</keyword>
<evidence type="ECO:0000256" key="1">
    <source>
        <dbReference type="ARBA" id="ARBA00004123"/>
    </source>
</evidence>